<evidence type="ECO:0008006" key="5">
    <source>
        <dbReference type="Google" id="ProtNLM"/>
    </source>
</evidence>
<sequence length="572" mass="64343">MSELKPIYQSPNLNRVEIGKSFLDNNPKTARALQVVGIVLAVLSVFASIFLLVGTPIGLPISLALGGALLGLGGSMLFASVHSLANNMKRGAIDKKRLNNIRTIWRSEEISPSNGTPEEIGLKYNLMVDKFSHLNMKLGKNEQSILEQIDREEGLELLESFNQITDNYQYCSRLLKEWQSVHSEEEFSQRDESYSSVVRKKEILVNLGNNIISGLSKSGGVFSLKMQTLSKTMKKVHAGITLGLVAGGIASVAVAAALIPGGLLALPMIVAAAIGIGIAVLSMSYAIKAILKRSKTNKKQLLNDLKSSIDINLLKDMTRHQDVLMGMLKLTLQADQTMALDREDFYTHYNTLQNSLQTLNEQLDEMEFMYRHLSSKMQQDAQNLEQKIVEATDAQFAQEDDTLHPQDLPSESSDLLSDDDEFDEILARGVQASRERRQRDRAGDLFIGDYKQHLGEEDLKFSKGWKPSGKRAIEKMWDARPRIMKKEDYLALYEDINQELDSYRKNIRTLKKDINRVETLFQDLQEGKLRVDRCSDDIIGIWTDTCSDCTRILNQLSVMQMRLLAMIDYEGN</sequence>
<evidence type="ECO:0000313" key="3">
    <source>
        <dbReference type="EMBL" id="BAE81426.1"/>
    </source>
</evidence>
<protein>
    <recommendedName>
        <fullName evidence="5">IncA family protein</fullName>
    </recommendedName>
</protein>
<feature type="transmembrane region" description="Helical" evidence="2">
    <location>
        <begin position="59"/>
        <end position="81"/>
    </location>
</feature>
<name>Q253W2_CHLFF</name>
<evidence type="ECO:0000256" key="2">
    <source>
        <dbReference type="SAM" id="Phobius"/>
    </source>
</evidence>
<feature type="coiled-coil region" evidence="1">
    <location>
        <begin position="486"/>
        <end position="527"/>
    </location>
</feature>
<gene>
    <name evidence="3" type="ordered locus">CF0654</name>
</gene>
<keyword evidence="2" id="KW-0812">Transmembrane</keyword>
<feature type="transmembrane region" description="Helical" evidence="2">
    <location>
        <begin position="265"/>
        <end position="291"/>
    </location>
</feature>
<dbReference type="EMBL" id="AP006861">
    <property type="protein sequence ID" value="BAE81426.1"/>
    <property type="molecule type" value="Genomic_DNA"/>
</dbReference>
<accession>Q253W2</accession>
<keyword evidence="4" id="KW-1185">Reference proteome</keyword>
<evidence type="ECO:0000256" key="1">
    <source>
        <dbReference type="SAM" id="Coils"/>
    </source>
</evidence>
<keyword evidence="1" id="KW-0175">Coiled coil</keyword>
<proteinExistence type="predicted"/>
<reference evidence="3 4" key="1">
    <citation type="journal article" date="2006" name="DNA Res.">
        <title>Genome sequence of the cat pathogen, Chlamydophila felis.</title>
        <authorList>
            <person name="Azuma Y."/>
            <person name="Hirakawa H."/>
            <person name="Yamashita A."/>
            <person name="Cai Y."/>
            <person name="Rahman M.A."/>
            <person name="Suzuki H."/>
            <person name="Mitaku S."/>
            <person name="Toh H."/>
            <person name="Goto S."/>
            <person name="Murakami T."/>
            <person name="Sugi K."/>
            <person name="Hayashi H."/>
            <person name="Fukushi H."/>
            <person name="Hattori M."/>
            <person name="Kuhara S."/>
            <person name="Shirai M."/>
        </authorList>
    </citation>
    <scope>NUCLEOTIDE SEQUENCE [LARGE SCALE GENOMIC DNA]</scope>
    <source>
        <strain evidence="3 4">Fe/C-56</strain>
    </source>
</reference>
<organism evidence="3 4">
    <name type="scientific">Chlamydia felis (strain Fe/C-56)</name>
    <name type="common">Chlamydophila felis</name>
    <dbReference type="NCBI Taxonomy" id="264202"/>
    <lineage>
        <taxon>Bacteria</taxon>
        <taxon>Pseudomonadati</taxon>
        <taxon>Chlamydiota</taxon>
        <taxon>Chlamydiia</taxon>
        <taxon>Chlamydiales</taxon>
        <taxon>Chlamydiaceae</taxon>
        <taxon>Chlamydia/Chlamydophila group</taxon>
        <taxon>Chlamydia</taxon>
    </lineage>
</organism>
<dbReference type="RefSeq" id="WP_011458205.1">
    <property type="nucleotide sequence ID" value="NC_007899.1"/>
</dbReference>
<feature type="coiled-coil region" evidence="1">
    <location>
        <begin position="349"/>
        <end position="394"/>
    </location>
</feature>
<dbReference type="OrthoDB" id="17163at2"/>
<evidence type="ECO:0000313" key="4">
    <source>
        <dbReference type="Proteomes" id="UP000001260"/>
    </source>
</evidence>
<feature type="transmembrane region" description="Helical" evidence="2">
    <location>
        <begin position="32"/>
        <end position="53"/>
    </location>
</feature>
<dbReference type="Proteomes" id="UP000001260">
    <property type="component" value="Chromosome"/>
</dbReference>
<dbReference type="HOGENOM" id="CLU_036061_0_0_0"/>
<keyword evidence="2" id="KW-0472">Membrane</keyword>
<feature type="transmembrane region" description="Helical" evidence="2">
    <location>
        <begin position="236"/>
        <end position="259"/>
    </location>
</feature>
<dbReference type="AlphaFoldDB" id="Q253W2"/>
<dbReference type="STRING" id="264202.gene:10544481"/>
<dbReference type="KEGG" id="cfe:BAE81426.1"/>
<keyword evidence="2" id="KW-1133">Transmembrane helix</keyword>